<protein>
    <submittedName>
        <fullName evidence="2">Acyl carrier protein</fullName>
    </submittedName>
</protein>
<evidence type="ECO:0000313" key="3">
    <source>
        <dbReference type="Proteomes" id="UP001500058"/>
    </source>
</evidence>
<gene>
    <name evidence="2" type="ORF">GCM10010420_40510</name>
</gene>
<dbReference type="Proteomes" id="UP001500058">
    <property type="component" value="Unassembled WGS sequence"/>
</dbReference>
<dbReference type="InterPro" id="IPR036736">
    <property type="entry name" value="ACP-like_sf"/>
</dbReference>
<proteinExistence type="predicted"/>
<dbReference type="InterPro" id="IPR009081">
    <property type="entry name" value="PP-bd_ACP"/>
</dbReference>
<accession>A0ABP5VP34</accession>
<dbReference type="EMBL" id="BAAATJ010000020">
    <property type="protein sequence ID" value="GAA2408191.1"/>
    <property type="molecule type" value="Genomic_DNA"/>
</dbReference>
<sequence length="93" mass="9876">MTEQTTTSLTGQVSVEELAALMRQTAGVAVDPGDLAARADSEFAAFDLDSLGLLGIVGELEKRYGRNLPENAEQCKTPREFLDCVNTSLTAGV</sequence>
<organism evidence="2 3">
    <name type="scientific">Streptomyces glaucosporus</name>
    <dbReference type="NCBI Taxonomy" id="284044"/>
    <lineage>
        <taxon>Bacteria</taxon>
        <taxon>Bacillati</taxon>
        <taxon>Actinomycetota</taxon>
        <taxon>Actinomycetes</taxon>
        <taxon>Kitasatosporales</taxon>
        <taxon>Streptomycetaceae</taxon>
        <taxon>Streptomyces</taxon>
    </lineage>
</organism>
<dbReference type="SUPFAM" id="SSF47336">
    <property type="entry name" value="ACP-like"/>
    <property type="match status" value="1"/>
</dbReference>
<keyword evidence="3" id="KW-1185">Reference proteome</keyword>
<feature type="domain" description="Carrier" evidence="1">
    <location>
        <begin position="12"/>
        <end position="93"/>
    </location>
</feature>
<evidence type="ECO:0000259" key="1">
    <source>
        <dbReference type="PROSITE" id="PS50075"/>
    </source>
</evidence>
<dbReference type="Gene3D" id="1.10.1200.10">
    <property type="entry name" value="ACP-like"/>
    <property type="match status" value="1"/>
</dbReference>
<dbReference type="Pfam" id="PF00550">
    <property type="entry name" value="PP-binding"/>
    <property type="match status" value="1"/>
</dbReference>
<reference evidence="3" key="1">
    <citation type="journal article" date="2019" name="Int. J. Syst. Evol. Microbiol.">
        <title>The Global Catalogue of Microorganisms (GCM) 10K type strain sequencing project: providing services to taxonomists for standard genome sequencing and annotation.</title>
        <authorList>
            <consortium name="The Broad Institute Genomics Platform"/>
            <consortium name="The Broad Institute Genome Sequencing Center for Infectious Disease"/>
            <person name="Wu L."/>
            <person name="Ma J."/>
        </authorList>
    </citation>
    <scope>NUCLEOTIDE SEQUENCE [LARGE SCALE GENOMIC DNA]</scope>
    <source>
        <strain evidence="3">JCM 6921</strain>
    </source>
</reference>
<dbReference type="RefSeq" id="WP_344632496.1">
    <property type="nucleotide sequence ID" value="NZ_BAAATJ010000020.1"/>
</dbReference>
<comment type="caution">
    <text evidence="2">The sequence shown here is derived from an EMBL/GenBank/DDBJ whole genome shotgun (WGS) entry which is preliminary data.</text>
</comment>
<evidence type="ECO:0000313" key="2">
    <source>
        <dbReference type="EMBL" id="GAA2408191.1"/>
    </source>
</evidence>
<dbReference type="PROSITE" id="PS50075">
    <property type="entry name" value="CARRIER"/>
    <property type="match status" value="1"/>
</dbReference>
<name>A0ABP5VP34_9ACTN</name>